<dbReference type="InterPro" id="IPR006205">
    <property type="entry name" value="Mev_gal_kin"/>
</dbReference>
<evidence type="ECO:0000256" key="15">
    <source>
        <dbReference type="ARBA" id="ARBA00023166"/>
    </source>
</evidence>
<evidence type="ECO:0000256" key="13">
    <source>
        <dbReference type="ARBA" id="ARBA00023011"/>
    </source>
</evidence>
<dbReference type="GO" id="GO:0005524">
    <property type="term" value="F:ATP binding"/>
    <property type="evidence" value="ECO:0007669"/>
    <property type="project" value="UniProtKB-KW"/>
</dbReference>
<dbReference type="FunFam" id="3.30.230.10:FF:000027">
    <property type="entry name" value="Mevalonate kinase"/>
    <property type="match status" value="1"/>
</dbReference>
<dbReference type="GO" id="GO:0005829">
    <property type="term" value="C:cytosol"/>
    <property type="evidence" value="ECO:0007669"/>
    <property type="project" value="TreeGrafter"/>
</dbReference>
<dbReference type="PANTHER" id="PTHR43290">
    <property type="entry name" value="MEVALONATE KINASE"/>
    <property type="match status" value="1"/>
</dbReference>
<keyword evidence="12" id="KW-0752">Steroid biosynthesis</keyword>
<evidence type="ECO:0000256" key="6">
    <source>
        <dbReference type="ARBA" id="ARBA00022679"/>
    </source>
</evidence>
<dbReference type="PANTHER" id="PTHR43290:SF2">
    <property type="entry name" value="MEVALONATE KINASE"/>
    <property type="match status" value="1"/>
</dbReference>
<evidence type="ECO:0000256" key="10">
    <source>
        <dbReference type="ARBA" id="ARBA00022840"/>
    </source>
</evidence>
<dbReference type="AlphaFoldDB" id="A0AAN6YIL1"/>
<dbReference type="InterPro" id="IPR006203">
    <property type="entry name" value="GHMP_knse_ATP-bd_CS"/>
</dbReference>
<comment type="pathway">
    <text evidence="18">Isoprenoid biosynthesis; isopentenyl diphosphate biosynthesis via mevalonate pathway; isopentenyl diphosphate from (R)-mevalonate: step 1/3.</text>
</comment>
<evidence type="ECO:0000259" key="20">
    <source>
        <dbReference type="Pfam" id="PF00288"/>
    </source>
</evidence>
<keyword evidence="11" id="KW-0460">Magnesium</keyword>
<protein>
    <recommendedName>
        <fullName evidence="3">mevalonate kinase</fullName>
        <ecNumber evidence="3">2.7.1.36</ecNumber>
    </recommendedName>
    <alternativeName>
        <fullName evidence="19">Ergosterol biosynthesis protein 12</fullName>
    </alternativeName>
</protein>
<dbReference type="NCBIfam" id="TIGR00549">
    <property type="entry name" value="mevalon_kin"/>
    <property type="match status" value="1"/>
</dbReference>
<keyword evidence="9" id="KW-0418">Kinase</keyword>
<feature type="domain" description="GHMP kinase N-terminal" evidence="20">
    <location>
        <begin position="184"/>
        <end position="268"/>
    </location>
</feature>
<keyword evidence="14" id="KW-0443">Lipid metabolism</keyword>
<dbReference type="PRINTS" id="PR00959">
    <property type="entry name" value="MEVGALKINASE"/>
</dbReference>
<dbReference type="Pfam" id="PF00288">
    <property type="entry name" value="GHMP_kinases_N"/>
    <property type="match status" value="1"/>
</dbReference>
<keyword evidence="8" id="KW-0547">Nucleotide-binding</keyword>
<reference evidence="22" key="1">
    <citation type="journal article" date="2023" name="Mol. Phylogenet. Evol.">
        <title>Genome-scale phylogeny and comparative genomics of the fungal order Sordariales.</title>
        <authorList>
            <person name="Hensen N."/>
            <person name="Bonometti L."/>
            <person name="Westerberg I."/>
            <person name="Brannstrom I.O."/>
            <person name="Guillou S."/>
            <person name="Cros-Aarteil S."/>
            <person name="Calhoun S."/>
            <person name="Haridas S."/>
            <person name="Kuo A."/>
            <person name="Mondo S."/>
            <person name="Pangilinan J."/>
            <person name="Riley R."/>
            <person name="LaButti K."/>
            <person name="Andreopoulos B."/>
            <person name="Lipzen A."/>
            <person name="Chen C."/>
            <person name="Yan M."/>
            <person name="Daum C."/>
            <person name="Ng V."/>
            <person name="Clum A."/>
            <person name="Steindorff A."/>
            <person name="Ohm R.A."/>
            <person name="Martin F."/>
            <person name="Silar P."/>
            <person name="Natvig D.O."/>
            <person name="Lalanne C."/>
            <person name="Gautier V."/>
            <person name="Ament-Velasquez S.L."/>
            <person name="Kruys A."/>
            <person name="Hutchinson M.I."/>
            <person name="Powell A.J."/>
            <person name="Barry K."/>
            <person name="Miller A.N."/>
            <person name="Grigoriev I.V."/>
            <person name="Debuchy R."/>
            <person name="Gladieux P."/>
            <person name="Hiltunen Thoren M."/>
            <person name="Johannesson H."/>
        </authorList>
    </citation>
    <scope>NUCLEOTIDE SEQUENCE</scope>
    <source>
        <strain evidence="22">PSN293</strain>
    </source>
</reference>
<keyword evidence="23" id="KW-1185">Reference proteome</keyword>
<dbReference type="EMBL" id="MU858049">
    <property type="protein sequence ID" value="KAK4219225.1"/>
    <property type="molecule type" value="Genomic_DNA"/>
</dbReference>
<proteinExistence type="inferred from homology"/>
<dbReference type="GO" id="GO:0004496">
    <property type="term" value="F:mevalonate kinase activity"/>
    <property type="evidence" value="ECO:0007669"/>
    <property type="project" value="UniProtKB-EC"/>
</dbReference>
<accession>A0AAN6YIL1</accession>
<evidence type="ECO:0000256" key="8">
    <source>
        <dbReference type="ARBA" id="ARBA00022741"/>
    </source>
</evidence>
<keyword evidence="5" id="KW-0444">Lipid biosynthesis</keyword>
<organism evidence="22 23">
    <name type="scientific">Rhypophila decipiens</name>
    <dbReference type="NCBI Taxonomy" id="261697"/>
    <lineage>
        <taxon>Eukaryota</taxon>
        <taxon>Fungi</taxon>
        <taxon>Dikarya</taxon>
        <taxon>Ascomycota</taxon>
        <taxon>Pezizomycotina</taxon>
        <taxon>Sordariomycetes</taxon>
        <taxon>Sordariomycetidae</taxon>
        <taxon>Sordariales</taxon>
        <taxon>Naviculisporaceae</taxon>
        <taxon>Rhypophila</taxon>
    </lineage>
</organism>
<evidence type="ECO:0000256" key="17">
    <source>
        <dbReference type="ARBA" id="ARBA00029310"/>
    </source>
</evidence>
<keyword evidence="10" id="KW-0067">ATP-binding</keyword>
<comment type="catalytic activity">
    <reaction evidence="17">
        <text>(R)-mevalonate + ATP = (R)-5-phosphomevalonate + ADP + H(+)</text>
        <dbReference type="Rhea" id="RHEA:17065"/>
        <dbReference type="ChEBI" id="CHEBI:15378"/>
        <dbReference type="ChEBI" id="CHEBI:30616"/>
        <dbReference type="ChEBI" id="CHEBI:36464"/>
        <dbReference type="ChEBI" id="CHEBI:58146"/>
        <dbReference type="ChEBI" id="CHEBI:456216"/>
        <dbReference type="EC" id="2.7.1.36"/>
    </reaction>
    <physiologicalReaction direction="left-to-right" evidence="17">
        <dbReference type="Rhea" id="RHEA:17066"/>
    </physiologicalReaction>
</comment>
<evidence type="ECO:0000256" key="7">
    <source>
        <dbReference type="ARBA" id="ARBA00022723"/>
    </source>
</evidence>
<evidence type="ECO:0000256" key="19">
    <source>
        <dbReference type="ARBA" id="ARBA00084043"/>
    </source>
</evidence>
<dbReference type="InterPro" id="IPR002088">
    <property type="entry name" value="Prenyl_trans_a"/>
</dbReference>
<dbReference type="Gene3D" id="3.30.230.10">
    <property type="match status" value="1"/>
</dbReference>
<dbReference type="SUPFAM" id="SSF48439">
    <property type="entry name" value="Protein prenylyltransferase"/>
    <property type="match status" value="1"/>
</dbReference>
<evidence type="ECO:0000256" key="16">
    <source>
        <dbReference type="ARBA" id="ARBA00023221"/>
    </source>
</evidence>
<evidence type="ECO:0000256" key="5">
    <source>
        <dbReference type="ARBA" id="ARBA00022516"/>
    </source>
</evidence>
<comment type="subcellular location">
    <subcellularLocation>
        <location evidence="1">Cytoplasm</location>
    </subcellularLocation>
</comment>
<dbReference type="SUPFAM" id="SSF54211">
    <property type="entry name" value="Ribosomal protein S5 domain 2-like"/>
    <property type="match status" value="1"/>
</dbReference>
<dbReference type="GO" id="GO:0046872">
    <property type="term" value="F:metal ion binding"/>
    <property type="evidence" value="ECO:0007669"/>
    <property type="project" value="UniProtKB-KW"/>
</dbReference>
<keyword evidence="13" id="KW-0756">Sterol biosynthesis</keyword>
<dbReference type="GO" id="GO:0006696">
    <property type="term" value="P:ergosterol biosynthetic process"/>
    <property type="evidence" value="ECO:0007669"/>
    <property type="project" value="TreeGrafter"/>
</dbReference>
<evidence type="ECO:0000313" key="22">
    <source>
        <dbReference type="EMBL" id="KAK4219225.1"/>
    </source>
</evidence>
<keyword evidence="16" id="KW-0753">Steroid metabolism</keyword>
<evidence type="ECO:0000256" key="18">
    <source>
        <dbReference type="ARBA" id="ARBA00029438"/>
    </source>
</evidence>
<dbReference type="Gene3D" id="1.25.40.120">
    <property type="entry name" value="Protein prenylyltransferase"/>
    <property type="match status" value="1"/>
</dbReference>
<dbReference type="GO" id="GO:0008318">
    <property type="term" value="F:protein prenyltransferase activity"/>
    <property type="evidence" value="ECO:0007669"/>
    <property type="project" value="InterPro"/>
</dbReference>
<keyword evidence="4" id="KW-0963">Cytoplasm</keyword>
<keyword evidence="7" id="KW-0479">Metal-binding</keyword>
<evidence type="ECO:0000256" key="9">
    <source>
        <dbReference type="ARBA" id="ARBA00022777"/>
    </source>
</evidence>
<dbReference type="PROSITE" id="PS00627">
    <property type="entry name" value="GHMP_KINASES_ATP"/>
    <property type="match status" value="1"/>
</dbReference>
<dbReference type="PROSITE" id="PS51147">
    <property type="entry name" value="PFTA"/>
    <property type="match status" value="5"/>
</dbReference>
<evidence type="ECO:0000256" key="3">
    <source>
        <dbReference type="ARBA" id="ARBA00012103"/>
    </source>
</evidence>
<reference evidence="22" key="2">
    <citation type="submission" date="2023-05" db="EMBL/GenBank/DDBJ databases">
        <authorList>
            <consortium name="Lawrence Berkeley National Laboratory"/>
            <person name="Steindorff A."/>
            <person name="Hensen N."/>
            <person name="Bonometti L."/>
            <person name="Westerberg I."/>
            <person name="Brannstrom I.O."/>
            <person name="Guillou S."/>
            <person name="Cros-Aarteil S."/>
            <person name="Calhoun S."/>
            <person name="Haridas S."/>
            <person name="Kuo A."/>
            <person name="Mondo S."/>
            <person name="Pangilinan J."/>
            <person name="Riley R."/>
            <person name="Labutti K."/>
            <person name="Andreopoulos B."/>
            <person name="Lipzen A."/>
            <person name="Chen C."/>
            <person name="Yanf M."/>
            <person name="Daum C."/>
            <person name="Ng V."/>
            <person name="Clum A."/>
            <person name="Ohm R."/>
            <person name="Martin F."/>
            <person name="Silar P."/>
            <person name="Natvig D."/>
            <person name="Lalanne C."/>
            <person name="Gautier V."/>
            <person name="Ament-Velasquez S.L."/>
            <person name="Kruys A."/>
            <person name="Hutchinson M.I."/>
            <person name="Powell A.J."/>
            <person name="Barry K."/>
            <person name="Miller A.N."/>
            <person name="Grigoriev I.V."/>
            <person name="Debuchy R."/>
            <person name="Gladieux P."/>
            <person name="Thoren M.H."/>
            <person name="Johannesson H."/>
        </authorList>
    </citation>
    <scope>NUCLEOTIDE SEQUENCE</scope>
    <source>
        <strain evidence="22">PSN293</strain>
    </source>
</reference>
<dbReference type="GO" id="GO:0019287">
    <property type="term" value="P:isopentenyl diphosphate biosynthetic process, mevalonate pathway"/>
    <property type="evidence" value="ECO:0007669"/>
    <property type="project" value="TreeGrafter"/>
</dbReference>
<dbReference type="Proteomes" id="UP001301769">
    <property type="component" value="Unassembled WGS sequence"/>
</dbReference>
<evidence type="ECO:0000256" key="14">
    <source>
        <dbReference type="ARBA" id="ARBA00023098"/>
    </source>
</evidence>
<dbReference type="InterPro" id="IPR036554">
    <property type="entry name" value="GHMP_kinase_C_sf"/>
</dbReference>
<comment type="caution">
    <text evidence="22">The sequence shown here is derived from an EMBL/GenBank/DDBJ whole genome shotgun (WGS) entry which is preliminary data.</text>
</comment>
<dbReference type="InterPro" id="IPR020568">
    <property type="entry name" value="Ribosomal_Su5_D2-typ_SF"/>
</dbReference>
<gene>
    <name evidence="22" type="ORF">QBC37DRAFT_436789</name>
</gene>
<keyword evidence="15" id="KW-1207">Sterol metabolism</keyword>
<sequence>MTASNGTNGSPLHEHFGRVQINGHDTSNGHTNGTNGIDTAAQRYRLDRKKSSPMMPTFMVSAPGKVIVFGEHAVVHGKAAIAAAISLRSYLLVTTLSKSRRTVTLTFPDIDFNHTWCIDDLPWATFSHPDKKKYYYSLVTSIDPDLVAAIQPFLADVSPDKPADVRKVHQNSAGSFLYMFLSLGSKSFPGCQYTLRSTIPIGAGLGSSATIAVCLSAALLLQLRTLSGPHPDQPPDEARLQVERINRWAFVYEMFIHGNPSGVDNTVSTQGKAVVFQRTDYSKPPVTEPLWDFPELPLLLVDTKTAKSTAHEVAKVGKLRDTHPKLVGSILDAIDKVTDSAKEIINDDDFDTEDEECLRRVGELMTINHGLLVSLGVSHPRLERVRELVDHEGIGWTKLTGAGGGGCSITLLRPGVSREKLDRLEQQLDDEGYQKFETTLGGDGVGVLWPAVLRNGMDEDEEGGMEIDLEKFLNAQDNDGLERLTIQTQAPSAPQTIFDLSIQRYLDSLGPYELARQQAKGLSALSQQEQQGWINSLLVGSPEPRSRAHLGPKSLKEVWKFANENTLPIRTWRRKPTLSDWGVDSKGKELGSYTPLQFDERREKQVRLTSLEIESRQFRQLRSRSQKGLKDPVTGETVIVTEREFEEERLRRGEMAKLRTELYGTGGLSKNFGQNPEWDDVTPLPHEEPEKALASIAYPAEYAEAISYLRTVMLSKEYSERTLKLTEYIIDMNPAHYTVWLYRASIIFAMKLSIPDEIEWLNNVALENLKNYQIWHHRHLLVDEYFPTISGSPEEIAKFAASEREFLTTMLNEDTKNYHVWSYRSFLVGKLGLFDDPEEMRAIEGLIETDVRNNSAWSHRFFLVFSNPRYSTPGVAATGMDTKIPAEIVDREVQYAMDHVYQAPQNQSPWNYLRGVLVKGGRKLASVEGFVSEFVTLAEEGEEEEDVKSTHALDLLSEIWTERGEKEKADLGLRRLAEKWDRIRVGYWEWRRVCLREGVSVA</sequence>
<dbReference type="FunFam" id="3.30.70.890:FF:000003">
    <property type="entry name" value="Mevalonate kinase"/>
    <property type="match status" value="1"/>
</dbReference>
<evidence type="ECO:0000313" key="23">
    <source>
        <dbReference type="Proteomes" id="UP001301769"/>
    </source>
</evidence>
<evidence type="ECO:0000256" key="12">
    <source>
        <dbReference type="ARBA" id="ARBA00022955"/>
    </source>
</evidence>
<evidence type="ECO:0000259" key="21">
    <source>
        <dbReference type="Pfam" id="PF08544"/>
    </source>
</evidence>
<evidence type="ECO:0000256" key="11">
    <source>
        <dbReference type="ARBA" id="ARBA00022842"/>
    </source>
</evidence>
<evidence type="ECO:0000256" key="4">
    <source>
        <dbReference type="ARBA" id="ARBA00022490"/>
    </source>
</evidence>
<dbReference type="SUPFAM" id="SSF55060">
    <property type="entry name" value="GHMP Kinase, C-terminal domain"/>
    <property type="match status" value="1"/>
</dbReference>
<feature type="domain" description="GHMP kinase C-terminal" evidence="21">
    <location>
        <begin position="357"/>
        <end position="424"/>
    </location>
</feature>
<dbReference type="Pfam" id="PF01239">
    <property type="entry name" value="PPTA"/>
    <property type="match status" value="4"/>
</dbReference>
<evidence type="ECO:0000256" key="2">
    <source>
        <dbReference type="ARBA" id="ARBA00006495"/>
    </source>
</evidence>
<name>A0AAN6YIL1_9PEZI</name>
<dbReference type="Pfam" id="PF08544">
    <property type="entry name" value="GHMP_kinases_C"/>
    <property type="match status" value="1"/>
</dbReference>
<evidence type="ECO:0000256" key="1">
    <source>
        <dbReference type="ARBA" id="ARBA00004496"/>
    </source>
</evidence>
<dbReference type="EC" id="2.7.1.36" evidence="3"/>
<dbReference type="InterPro" id="IPR014721">
    <property type="entry name" value="Ribsml_uS5_D2-typ_fold_subgr"/>
</dbReference>
<dbReference type="InterPro" id="IPR013750">
    <property type="entry name" value="GHMP_kinase_C_dom"/>
</dbReference>
<dbReference type="Gene3D" id="3.30.70.890">
    <property type="entry name" value="GHMP kinase, C-terminal domain"/>
    <property type="match status" value="1"/>
</dbReference>
<keyword evidence="6" id="KW-0808">Transferase</keyword>
<comment type="similarity">
    <text evidence="2">Belongs to the GHMP kinase family. Mevalonate kinase subfamily.</text>
</comment>
<dbReference type="InterPro" id="IPR006204">
    <property type="entry name" value="GHMP_kinase_N_dom"/>
</dbReference>